<dbReference type="InterPro" id="IPR008921">
    <property type="entry name" value="DNA_pol3_clamp-load_cplx_C"/>
</dbReference>
<feature type="domain" description="AAA+ ATPase" evidence="4">
    <location>
        <begin position="39"/>
        <end position="151"/>
    </location>
</feature>
<organism evidence="5 6">
    <name type="scientific">Staphylococcus canis</name>
    <dbReference type="NCBI Taxonomy" id="2724942"/>
    <lineage>
        <taxon>Bacteria</taxon>
        <taxon>Bacillati</taxon>
        <taxon>Bacillota</taxon>
        <taxon>Bacilli</taxon>
        <taxon>Bacillales</taxon>
        <taxon>Staphylococcaceae</taxon>
        <taxon>Staphylococcus</taxon>
    </lineage>
</organism>
<dbReference type="SMART" id="SM00382">
    <property type="entry name" value="AAA"/>
    <property type="match status" value="1"/>
</dbReference>
<dbReference type="InterPro" id="IPR003959">
    <property type="entry name" value="ATPase_AAA_core"/>
</dbReference>
<dbReference type="Gene3D" id="1.20.272.10">
    <property type="match status" value="1"/>
</dbReference>
<proteinExistence type="inferred from homology"/>
<keyword evidence="6" id="KW-1185">Reference proteome</keyword>
<keyword evidence="3" id="KW-0067">ATP-binding</keyword>
<keyword evidence="2" id="KW-0547">Nucleotide-binding</keyword>
<reference evidence="5 6" key="1">
    <citation type="submission" date="2020-04" db="EMBL/GenBank/DDBJ databases">
        <title>Staphylococcus species from domestic dog.</title>
        <authorList>
            <person name="Paterson G.K."/>
        </authorList>
    </citation>
    <scope>NUCLEOTIDE SEQUENCE [LARGE SCALE GENOMIC DNA]</scope>
    <source>
        <strain evidence="5 6">H16/1A</strain>
    </source>
</reference>
<dbReference type="InterPro" id="IPR027417">
    <property type="entry name" value="P-loop_NTPase"/>
</dbReference>
<dbReference type="RefSeq" id="WP_198616962.1">
    <property type="nucleotide sequence ID" value="NZ_JABANU010000002.1"/>
</dbReference>
<comment type="caution">
    <text evidence="5">The sequence shown here is derived from an EMBL/GenBank/DDBJ whole genome shotgun (WGS) entry which is preliminary data.</text>
</comment>
<dbReference type="PANTHER" id="PTHR13779:SF7">
    <property type="entry name" value="ATPASE WRNIP1"/>
    <property type="match status" value="1"/>
</dbReference>
<name>A0ABS0T6Z4_9STAP</name>
<evidence type="ECO:0000313" key="5">
    <source>
        <dbReference type="EMBL" id="MBI5974167.1"/>
    </source>
</evidence>
<dbReference type="EMBL" id="JABANU010000002">
    <property type="protein sequence ID" value="MBI5974167.1"/>
    <property type="molecule type" value="Genomic_DNA"/>
</dbReference>
<comment type="similarity">
    <text evidence="1">Belongs to the AAA ATPase family. RarA/MGS1/WRNIP1 subfamily.</text>
</comment>
<dbReference type="Pfam" id="PF12002">
    <property type="entry name" value="MgsA_C"/>
    <property type="match status" value="1"/>
</dbReference>
<dbReference type="SUPFAM" id="SSF52540">
    <property type="entry name" value="P-loop containing nucleoside triphosphate hydrolases"/>
    <property type="match status" value="1"/>
</dbReference>
<evidence type="ECO:0000256" key="1">
    <source>
        <dbReference type="ARBA" id="ARBA00008959"/>
    </source>
</evidence>
<protein>
    <submittedName>
        <fullName evidence="5">Replication-associated recombination protein A</fullName>
    </submittedName>
</protein>
<dbReference type="CDD" id="cd00009">
    <property type="entry name" value="AAA"/>
    <property type="match status" value="1"/>
</dbReference>
<dbReference type="Gene3D" id="1.10.3710.10">
    <property type="entry name" value="DNA polymerase III clamp loader subunits, C-terminal domain"/>
    <property type="match status" value="1"/>
</dbReference>
<gene>
    <name evidence="5" type="ORF">HHH54_00980</name>
</gene>
<evidence type="ECO:0000259" key="4">
    <source>
        <dbReference type="SMART" id="SM00382"/>
    </source>
</evidence>
<dbReference type="InterPro" id="IPR003593">
    <property type="entry name" value="AAA+_ATPase"/>
</dbReference>
<evidence type="ECO:0000313" key="6">
    <source>
        <dbReference type="Proteomes" id="UP000751852"/>
    </source>
</evidence>
<dbReference type="Gene3D" id="3.40.50.300">
    <property type="entry name" value="P-loop containing nucleotide triphosphate hydrolases"/>
    <property type="match status" value="1"/>
</dbReference>
<dbReference type="PANTHER" id="PTHR13779">
    <property type="entry name" value="WERNER HELICASE-INTERACTING PROTEIN 1 FAMILY MEMBER"/>
    <property type="match status" value="1"/>
</dbReference>
<dbReference type="InterPro" id="IPR021886">
    <property type="entry name" value="MgsA_C"/>
</dbReference>
<accession>A0ABS0T6Z4</accession>
<dbReference type="Pfam" id="PF16193">
    <property type="entry name" value="AAA_assoc_2"/>
    <property type="match status" value="1"/>
</dbReference>
<dbReference type="Pfam" id="PF00004">
    <property type="entry name" value="AAA"/>
    <property type="match status" value="1"/>
</dbReference>
<dbReference type="InterPro" id="IPR032423">
    <property type="entry name" value="AAA_assoc_2"/>
</dbReference>
<dbReference type="Gene3D" id="1.10.8.60">
    <property type="match status" value="1"/>
</dbReference>
<dbReference type="InterPro" id="IPR051314">
    <property type="entry name" value="AAA_ATPase_RarA/MGS1/WRNIP1"/>
</dbReference>
<sequence length="420" mass="46707">MTVEPLASRMRPQNIDEIIGQEHLVGPNGIIRRMVNAKRLSSMILYGPPGIGKTSIAQAIAGSTQYKFRQLNAVSHSKKDMQYIVEESKISGQIILLLDEIHRLDKAKQDFLLPHLENGKIVLIGATTSNPYHAINPAIRSRAQIFELHPLNSDQIKQALKQALANENRGLKQYQVSVDDDAFEYFSTQSQGDVRSALNALELAVLSAQDNPIHITLNDAEDCLQRGAFISDKDGDMHYDIMSAFQKSIRGSDVDAALHYLARLIQSGDLPTITRRLLVVSYEDIGLASPGAGQRTLAAIEAAERLGLPEARIPLSQAVIELCLSPKSNSAYKAIDSALQDIRQGKIGQIPDHLKDGHYQGAKSLGRSIGYQYPHDFENGYITQQYLPDLLKSRSYYKPKTTSKFEKQLSEIYQNLKKSR</sequence>
<dbReference type="Proteomes" id="UP000751852">
    <property type="component" value="Unassembled WGS sequence"/>
</dbReference>
<dbReference type="CDD" id="cd18139">
    <property type="entry name" value="HLD_clamp_RarA"/>
    <property type="match status" value="1"/>
</dbReference>
<evidence type="ECO:0000256" key="3">
    <source>
        <dbReference type="ARBA" id="ARBA00022840"/>
    </source>
</evidence>
<evidence type="ECO:0000256" key="2">
    <source>
        <dbReference type="ARBA" id="ARBA00022741"/>
    </source>
</evidence>
<dbReference type="SUPFAM" id="SSF48019">
    <property type="entry name" value="post-AAA+ oligomerization domain-like"/>
    <property type="match status" value="1"/>
</dbReference>